<dbReference type="AlphaFoldDB" id="A0A291B758"/>
<proteinExistence type="predicted"/>
<sequence>MFWIDEEAIQLWNQTKQGNYGRPRLFSHLAITTALMVKRVFSMLWRGLHELINSVFKLATAIVMPSLLIH</sequence>
<keyword evidence="3" id="KW-1185">Reference proteome</keyword>
<dbReference type="OrthoDB" id="6382212at2"/>
<dbReference type="InterPro" id="IPR025668">
    <property type="entry name" value="Tnp_DDE_dom"/>
</dbReference>
<dbReference type="EMBL" id="CP020660">
    <property type="protein sequence ID" value="ATF08838.1"/>
    <property type="molecule type" value="Genomic_DNA"/>
</dbReference>
<feature type="domain" description="Transposase DDE" evidence="1">
    <location>
        <begin position="1"/>
        <end position="61"/>
    </location>
</feature>
<gene>
    <name evidence="2" type="ORF">BTN50_0301</name>
</gene>
<evidence type="ECO:0000259" key="1">
    <source>
        <dbReference type="Pfam" id="PF13737"/>
    </source>
</evidence>
<protein>
    <submittedName>
        <fullName evidence="2">Mobile element protein</fullName>
    </submittedName>
</protein>
<dbReference type="Pfam" id="PF13737">
    <property type="entry name" value="DDE_Tnp_1_5"/>
    <property type="match status" value="1"/>
</dbReference>
<name>A0A291B758_9GAMM</name>
<evidence type="ECO:0000313" key="2">
    <source>
        <dbReference type="EMBL" id="ATF08838.1"/>
    </source>
</evidence>
<organism evidence="2 3">
    <name type="scientific">Candidatus Enterovibrio altilux</name>
    <dbReference type="NCBI Taxonomy" id="1927128"/>
    <lineage>
        <taxon>Bacteria</taxon>
        <taxon>Pseudomonadati</taxon>
        <taxon>Pseudomonadota</taxon>
        <taxon>Gammaproteobacteria</taxon>
        <taxon>Vibrionales</taxon>
        <taxon>Vibrionaceae</taxon>
        <taxon>Enterovibrio</taxon>
    </lineage>
</organism>
<evidence type="ECO:0000313" key="3">
    <source>
        <dbReference type="Proteomes" id="UP000218160"/>
    </source>
</evidence>
<dbReference type="Proteomes" id="UP000218160">
    <property type="component" value="Chromosome 1"/>
</dbReference>
<reference evidence="3" key="1">
    <citation type="submission" date="2017-04" db="EMBL/GenBank/DDBJ databases">
        <title>Genome evolution of the luminous symbionts of deep sea anglerfish.</title>
        <authorList>
            <person name="Hendry T.A."/>
        </authorList>
    </citation>
    <scope>NUCLEOTIDE SEQUENCE [LARGE SCALE GENOMIC DNA]</scope>
</reference>
<dbReference type="KEGG" id="elux:BTN50_0301"/>
<accession>A0A291B758</accession>